<gene>
    <name evidence="2" type="ORF">SDC9_130265</name>
</gene>
<reference evidence="2" key="1">
    <citation type="submission" date="2019-08" db="EMBL/GenBank/DDBJ databases">
        <authorList>
            <person name="Kucharzyk K."/>
            <person name="Murdoch R.W."/>
            <person name="Higgins S."/>
            <person name="Loffler F."/>
        </authorList>
    </citation>
    <scope>NUCLEOTIDE SEQUENCE</scope>
</reference>
<accession>A0A645D391</accession>
<protein>
    <submittedName>
        <fullName evidence="2">Uncharacterized protein</fullName>
    </submittedName>
</protein>
<dbReference type="InterPro" id="IPR019286">
    <property type="entry name" value="DUF2339_TM"/>
</dbReference>
<name>A0A645D391_9ZZZZ</name>
<proteinExistence type="predicted"/>
<feature type="transmembrane region" description="Helical" evidence="1">
    <location>
        <begin position="7"/>
        <end position="25"/>
    </location>
</feature>
<dbReference type="PANTHER" id="PTHR38434:SF1">
    <property type="entry name" value="BLL2549 PROTEIN"/>
    <property type="match status" value="1"/>
</dbReference>
<sequence>MKRQLHELVKLGFVLLLLMAGKLYFYDVWRMDNISRIIAFILLGVVLLSSSFTFQKLKLFLKDIAEERGGVGKN</sequence>
<evidence type="ECO:0000256" key="1">
    <source>
        <dbReference type="SAM" id="Phobius"/>
    </source>
</evidence>
<keyword evidence="1" id="KW-0472">Membrane</keyword>
<dbReference type="AlphaFoldDB" id="A0A645D391"/>
<evidence type="ECO:0000313" key="2">
    <source>
        <dbReference type="EMBL" id="MPM83202.1"/>
    </source>
</evidence>
<dbReference type="PANTHER" id="PTHR38434">
    <property type="entry name" value="BLL2549 PROTEIN"/>
    <property type="match status" value="1"/>
</dbReference>
<keyword evidence="1" id="KW-1133">Transmembrane helix</keyword>
<keyword evidence="1" id="KW-0812">Transmembrane</keyword>
<comment type="caution">
    <text evidence="2">The sequence shown here is derived from an EMBL/GenBank/DDBJ whole genome shotgun (WGS) entry which is preliminary data.</text>
</comment>
<dbReference type="EMBL" id="VSSQ01032061">
    <property type="protein sequence ID" value="MPM83202.1"/>
    <property type="molecule type" value="Genomic_DNA"/>
</dbReference>
<feature type="transmembrane region" description="Helical" evidence="1">
    <location>
        <begin position="37"/>
        <end position="54"/>
    </location>
</feature>
<organism evidence="2">
    <name type="scientific">bioreactor metagenome</name>
    <dbReference type="NCBI Taxonomy" id="1076179"/>
    <lineage>
        <taxon>unclassified sequences</taxon>
        <taxon>metagenomes</taxon>
        <taxon>ecological metagenomes</taxon>
    </lineage>
</organism>